<dbReference type="OMA" id="VEHRTYR"/>
<name>R7VH49_CAPTE</name>
<dbReference type="EMBL" id="KB292235">
    <property type="protein sequence ID" value="ELU17897.1"/>
    <property type="molecule type" value="Genomic_DNA"/>
</dbReference>
<dbReference type="HOGENOM" id="CLU_189555_0_0_1"/>
<evidence type="ECO:0000313" key="4">
    <source>
        <dbReference type="Proteomes" id="UP000014760"/>
    </source>
</evidence>
<evidence type="ECO:0000256" key="1">
    <source>
        <dbReference type="ARBA" id="ARBA00009973"/>
    </source>
</evidence>
<proteinExistence type="inferred from homology"/>
<gene>
    <name evidence="2" type="ORF">CAPTEDRAFT_104684</name>
</gene>
<dbReference type="OrthoDB" id="10003460at2759"/>
<dbReference type="Pfam" id="PF15092">
    <property type="entry name" value="UPF0728"/>
    <property type="match status" value="1"/>
</dbReference>
<dbReference type="Proteomes" id="UP000014760">
    <property type="component" value="Unassembled WGS sequence"/>
</dbReference>
<reference evidence="4" key="1">
    <citation type="submission" date="2012-12" db="EMBL/GenBank/DDBJ databases">
        <authorList>
            <person name="Hellsten U."/>
            <person name="Grimwood J."/>
            <person name="Chapman J.A."/>
            <person name="Shapiro H."/>
            <person name="Aerts A."/>
            <person name="Otillar R.P."/>
            <person name="Terry A.Y."/>
            <person name="Boore J.L."/>
            <person name="Simakov O."/>
            <person name="Marletaz F."/>
            <person name="Cho S.-J."/>
            <person name="Edsinger-Gonzales E."/>
            <person name="Havlak P."/>
            <person name="Kuo D.-H."/>
            <person name="Larsson T."/>
            <person name="Lv J."/>
            <person name="Arendt D."/>
            <person name="Savage R."/>
            <person name="Osoegawa K."/>
            <person name="de Jong P."/>
            <person name="Lindberg D.R."/>
            <person name="Seaver E.C."/>
            <person name="Weisblat D.A."/>
            <person name="Putnam N.H."/>
            <person name="Grigoriev I.V."/>
            <person name="Rokhsar D.S."/>
        </authorList>
    </citation>
    <scope>NUCLEOTIDE SEQUENCE</scope>
    <source>
        <strain evidence="4">I ESC-2004</strain>
    </source>
</reference>
<keyword evidence="4" id="KW-1185">Reference proteome</keyword>
<reference evidence="3" key="3">
    <citation type="submission" date="2015-06" db="UniProtKB">
        <authorList>
            <consortium name="EnsemblMetazoa"/>
        </authorList>
    </citation>
    <scope>IDENTIFICATION</scope>
</reference>
<evidence type="ECO:0000313" key="2">
    <source>
        <dbReference type="EMBL" id="ELU17897.1"/>
    </source>
</evidence>
<dbReference type="InterPro" id="IPR027885">
    <property type="entry name" value="UPF0728"/>
</dbReference>
<dbReference type="AlphaFoldDB" id="R7VH49"/>
<dbReference type="EnsemblMetazoa" id="CapteT104684">
    <property type="protein sequence ID" value="CapteP104684"/>
    <property type="gene ID" value="CapteG104684"/>
</dbReference>
<comment type="similarity">
    <text evidence="1">Belongs to the UPF0728 family.</text>
</comment>
<organism evidence="2">
    <name type="scientific">Capitella teleta</name>
    <name type="common">Polychaete worm</name>
    <dbReference type="NCBI Taxonomy" id="283909"/>
    <lineage>
        <taxon>Eukaryota</taxon>
        <taxon>Metazoa</taxon>
        <taxon>Spiralia</taxon>
        <taxon>Lophotrochozoa</taxon>
        <taxon>Annelida</taxon>
        <taxon>Polychaeta</taxon>
        <taxon>Sedentaria</taxon>
        <taxon>Scolecida</taxon>
        <taxon>Capitellidae</taxon>
        <taxon>Capitella</taxon>
    </lineage>
</organism>
<reference evidence="2 4" key="2">
    <citation type="journal article" date="2013" name="Nature">
        <title>Insights into bilaterian evolution from three spiralian genomes.</title>
        <authorList>
            <person name="Simakov O."/>
            <person name="Marletaz F."/>
            <person name="Cho S.J."/>
            <person name="Edsinger-Gonzales E."/>
            <person name="Havlak P."/>
            <person name="Hellsten U."/>
            <person name="Kuo D.H."/>
            <person name="Larsson T."/>
            <person name="Lv J."/>
            <person name="Arendt D."/>
            <person name="Savage R."/>
            <person name="Osoegawa K."/>
            <person name="de Jong P."/>
            <person name="Grimwood J."/>
            <person name="Chapman J.A."/>
            <person name="Shapiro H."/>
            <person name="Aerts A."/>
            <person name="Otillar R.P."/>
            <person name="Terry A.Y."/>
            <person name="Boore J.L."/>
            <person name="Grigoriev I.V."/>
            <person name="Lindberg D.R."/>
            <person name="Seaver E.C."/>
            <person name="Weisblat D.A."/>
            <person name="Putnam N.H."/>
            <person name="Rokhsar D.S."/>
        </authorList>
    </citation>
    <scope>NUCLEOTIDE SEQUENCE</scope>
    <source>
        <strain evidence="2 4">I ESC-2004</strain>
    </source>
</reference>
<protein>
    <submittedName>
        <fullName evidence="2 3">Uncharacterized protein</fullName>
    </submittedName>
</protein>
<accession>R7VH49</accession>
<sequence>MPENAKVKISYGPYKSCGLVEHQMHRLEGLASVLNLHGHTTTFKEIEDWNAVALEVNGETVYTADIRDLDFGGDGILDPLCKEALKRVTQAY</sequence>
<dbReference type="PANTHER" id="PTHR28448">
    <property type="entry name" value="UPF0728 PROTEIN C10ORF53"/>
    <property type="match status" value="1"/>
</dbReference>
<evidence type="ECO:0000313" key="3">
    <source>
        <dbReference type="EnsemblMetazoa" id="CapteP104684"/>
    </source>
</evidence>
<dbReference type="EMBL" id="AMQN01016606">
    <property type="status" value="NOT_ANNOTATED_CDS"/>
    <property type="molecule type" value="Genomic_DNA"/>
</dbReference>
<dbReference type="PANTHER" id="PTHR28448:SF1">
    <property type="entry name" value="UPF0728 PROTEIN C10ORF53"/>
    <property type="match status" value="1"/>
</dbReference>